<protein>
    <submittedName>
        <fullName evidence="2">Glutamyl aminopeptidase</fullName>
    </submittedName>
</protein>
<dbReference type="GO" id="GO:0008270">
    <property type="term" value="F:zinc ion binding"/>
    <property type="evidence" value="ECO:0007669"/>
    <property type="project" value="TreeGrafter"/>
</dbReference>
<evidence type="ECO:0000259" key="1">
    <source>
        <dbReference type="Pfam" id="PF17900"/>
    </source>
</evidence>
<dbReference type="GO" id="GO:0005615">
    <property type="term" value="C:extracellular space"/>
    <property type="evidence" value="ECO:0007669"/>
    <property type="project" value="TreeGrafter"/>
</dbReference>
<dbReference type="GO" id="GO:0006508">
    <property type="term" value="P:proteolysis"/>
    <property type="evidence" value="ECO:0007669"/>
    <property type="project" value="TreeGrafter"/>
</dbReference>
<keyword evidence="2" id="KW-0378">Hydrolase</keyword>
<dbReference type="InParanoid" id="E2AWZ2"/>
<dbReference type="Proteomes" id="UP000000311">
    <property type="component" value="Unassembled WGS sequence"/>
</dbReference>
<keyword evidence="2" id="KW-0645">Protease</keyword>
<dbReference type="GO" id="GO:0043171">
    <property type="term" value="P:peptide catabolic process"/>
    <property type="evidence" value="ECO:0007669"/>
    <property type="project" value="TreeGrafter"/>
</dbReference>
<dbReference type="Pfam" id="PF17900">
    <property type="entry name" value="Peptidase_M1_N"/>
    <property type="match status" value="1"/>
</dbReference>
<proteinExistence type="predicted"/>
<reference evidence="2 3" key="1">
    <citation type="journal article" date="2010" name="Science">
        <title>Genomic comparison of the ants Camponotus floridanus and Harpegnathos saltator.</title>
        <authorList>
            <person name="Bonasio R."/>
            <person name="Zhang G."/>
            <person name="Ye C."/>
            <person name="Mutti N.S."/>
            <person name="Fang X."/>
            <person name="Qin N."/>
            <person name="Donahue G."/>
            <person name="Yang P."/>
            <person name="Li Q."/>
            <person name="Li C."/>
            <person name="Zhang P."/>
            <person name="Huang Z."/>
            <person name="Berger S.L."/>
            <person name="Reinberg D."/>
            <person name="Wang J."/>
            <person name="Liebig J."/>
        </authorList>
    </citation>
    <scope>NUCLEOTIDE SEQUENCE [LARGE SCALE GENOMIC DNA]</scope>
    <source>
        <strain evidence="3">C129</strain>
    </source>
</reference>
<organism evidence="3">
    <name type="scientific">Camponotus floridanus</name>
    <name type="common">Florida carpenter ant</name>
    <dbReference type="NCBI Taxonomy" id="104421"/>
    <lineage>
        <taxon>Eukaryota</taxon>
        <taxon>Metazoa</taxon>
        <taxon>Ecdysozoa</taxon>
        <taxon>Arthropoda</taxon>
        <taxon>Hexapoda</taxon>
        <taxon>Insecta</taxon>
        <taxon>Pterygota</taxon>
        <taxon>Neoptera</taxon>
        <taxon>Endopterygota</taxon>
        <taxon>Hymenoptera</taxon>
        <taxon>Apocrita</taxon>
        <taxon>Aculeata</taxon>
        <taxon>Formicoidea</taxon>
        <taxon>Formicidae</taxon>
        <taxon>Formicinae</taxon>
        <taxon>Camponotus</taxon>
    </lineage>
</organism>
<dbReference type="GO" id="GO:0042277">
    <property type="term" value="F:peptide binding"/>
    <property type="evidence" value="ECO:0007669"/>
    <property type="project" value="TreeGrafter"/>
</dbReference>
<dbReference type="InterPro" id="IPR042097">
    <property type="entry name" value="Aminopeptidase_N-like_N_sf"/>
</dbReference>
<evidence type="ECO:0000313" key="2">
    <source>
        <dbReference type="EMBL" id="EFN62047.1"/>
    </source>
</evidence>
<keyword evidence="2" id="KW-0031">Aminopeptidase</keyword>
<sequence>MAIACSMDDEESKIKAEIIKSSNIGYVLPKHYNMKIELDNYNLLNVCIITLRIFNTKQYISFYVPDTTIIMSTILNQNNGTVYETKYINFKSNIVRLDFGDVSLRGKYDLYIEYSISINDVRESFGIPYTNKDEETEWLIATGIQQRNRYQTRKQQIFPYWDKPELRITFIISIMHHPKCKALSNKPIRDTELTNDNMIWTYFHETFLISIDSVAFLVSGFRHIILPDNETIHSTIWFRPQSEPHLEFAKTVISSINVYIRRWNIWRRELAVLTSVSFESKMDHVVIPDLQNEMEQSFGFIFYRLDYPAATTSHDLWNAIRSVMIELNFKYDPNIKDTIDSWIIQRCTIVLKVTPNYATVFPSVSVEFYNKLDEKQYYIPVTYTTESKLYFSVTYQTNFWLTPWRSKIKLPYKELKENERE</sequence>
<accession>E2AWZ2</accession>
<dbReference type="PANTHER" id="PTHR11533">
    <property type="entry name" value="PROTEASE M1 ZINC METALLOPROTEASE"/>
    <property type="match status" value="1"/>
</dbReference>
<dbReference type="InterPro" id="IPR050344">
    <property type="entry name" value="Peptidase_M1_aminopeptidases"/>
</dbReference>
<dbReference type="InterPro" id="IPR045357">
    <property type="entry name" value="Aminopeptidase_N-like_N"/>
</dbReference>
<dbReference type="SUPFAM" id="SSF63737">
    <property type="entry name" value="Leukotriene A4 hydrolase N-terminal domain"/>
    <property type="match status" value="1"/>
</dbReference>
<dbReference type="GO" id="GO:0005737">
    <property type="term" value="C:cytoplasm"/>
    <property type="evidence" value="ECO:0007669"/>
    <property type="project" value="TreeGrafter"/>
</dbReference>
<gene>
    <name evidence="2" type="ORF">EAG_13789</name>
</gene>
<evidence type="ECO:0000313" key="3">
    <source>
        <dbReference type="Proteomes" id="UP000000311"/>
    </source>
</evidence>
<name>E2AWZ2_CAMFO</name>
<dbReference type="AlphaFoldDB" id="E2AWZ2"/>
<dbReference type="PANTHER" id="PTHR11533:SF294">
    <property type="entry name" value="THYROTROPIN-RELEASING HORMONE-DEGRADING ECTOENZYME"/>
    <property type="match status" value="1"/>
</dbReference>
<dbReference type="GO" id="GO:0016020">
    <property type="term" value="C:membrane"/>
    <property type="evidence" value="ECO:0007669"/>
    <property type="project" value="TreeGrafter"/>
</dbReference>
<keyword evidence="3" id="KW-1185">Reference proteome</keyword>
<feature type="domain" description="Aminopeptidase N-like N-terminal" evidence="1">
    <location>
        <begin position="29"/>
        <end position="210"/>
    </location>
</feature>
<dbReference type="OrthoDB" id="510539at2759"/>
<dbReference type="Gene3D" id="2.60.40.1730">
    <property type="entry name" value="tricorn interacting facor f3 domain"/>
    <property type="match status" value="1"/>
</dbReference>
<dbReference type="EMBL" id="GL443457">
    <property type="protein sequence ID" value="EFN62047.1"/>
    <property type="molecule type" value="Genomic_DNA"/>
</dbReference>
<dbReference type="GO" id="GO:0070006">
    <property type="term" value="F:metalloaminopeptidase activity"/>
    <property type="evidence" value="ECO:0007669"/>
    <property type="project" value="TreeGrafter"/>
</dbReference>